<dbReference type="RefSeq" id="XP_047761869.1">
    <property type="nucleotide sequence ID" value="XM_047905630.1"/>
</dbReference>
<evidence type="ECO:0000259" key="16">
    <source>
        <dbReference type="Pfam" id="PF20684"/>
    </source>
</evidence>
<comment type="similarity">
    <text evidence="4">Belongs to the RBT5 family.</text>
</comment>
<dbReference type="InterPro" id="IPR049326">
    <property type="entry name" value="Rhodopsin_dom_fungi"/>
</dbReference>
<organism evidence="17 18">
    <name type="scientific">Passalora fulva</name>
    <name type="common">Tomato leaf mold</name>
    <name type="synonym">Cladosporium fulvum</name>
    <dbReference type="NCBI Taxonomy" id="5499"/>
    <lineage>
        <taxon>Eukaryota</taxon>
        <taxon>Fungi</taxon>
        <taxon>Dikarya</taxon>
        <taxon>Ascomycota</taxon>
        <taxon>Pezizomycotina</taxon>
        <taxon>Dothideomycetes</taxon>
        <taxon>Dothideomycetidae</taxon>
        <taxon>Mycosphaerellales</taxon>
        <taxon>Mycosphaerellaceae</taxon>
        <taxon>Fulvia</taxon>
    </lineage>
</organism>
<evidence type="ECO:0000256" key="7">
    <source>
        <dbReference type="ARBA" id="ARBA00022692"/>
    </source>
</evidence>
<dbReference type="KEGG" id="ffu:CLAFUR5_06482"/>
<feature type="transmembrane region" description="Helical" evidence="14">
    <location>
        <begin position="94"/>
        <end position="112"/>
    </location>
</feature>
<evidence type="ECO:0000256" key="2">
    <source>
        <dbReference type="ARBA" id="ARBA00004589"/>
    </source>
</evidence>
<feature type="transmembrane region" description="Helical" evidence="14">
    <location>
        <begin position="175"/>
        <end position="195"/>
    </location>
</feature>
<accession>A0A9Q8P8V1</accession>
<keyword evidence="6" id="KW-0325">Glycoprotein</keyword>
<dbReference type="AlphaFoldDB" id="A0A9Q8P8V1"/>
<feature type="domain" description="CFEM" evidence="15">
    <location>
        <begin position="26"/>
        <end position="81"/>
    </location>
</feature>
<keyword evidence="9 14" id="KW-1133">Transmembrane helix</keyword>
<evidence type="ECO:0000256" key="3">
    <source>
        <dbReference type="ARBA" id="ARBA00004613"/>
    </source>
</evidence>
<protein>
    <recommendedName>
        <fullName evidence="19">Extracellular membrane protein CFEM domain-containing protein</fullName>
    </recommendedName>
</protein>
<dbReference type="EMBL" id="CP090167">
    <property type="protein sequence ID" value="UJO17503.1"/>
    <property type="molecule type" value="Genomic_DNA"/>
</dbReference>
<evidence type="ECO:0000313" key="18">
    <source>
        <dbReference type="Proteomes" id="UP000756132"/>
    </source>
</evidence>
<feature type="transmembrane region" description="Helical" evidence="14">
    <location>
        <begin position="291"/>
        <end position="311"/>
    </location>
</feature>
<evidence type="ECO:0000256" key="6">
    <source>
        <dbReference type="ARBA" id="ARBA00022622"/>
    </source>
</evidence>
<sequence length="530" mass="59916">MPLHNYQLCQNAQGDHDTFDTNTTKRDCFQQVLPRYGCTAGDSPCFCSNGNLTASMTACVLANCTLADRLPAQRFKADTCNEPVRDRGGLSRRLCWAMFVIATLLVLCRFLSRTPVLGGQGYSWDDWTVLFCYVLLVPTDVTAEIEVQNGLGMDMFMLSVDQIVTVLQMFYLGELFYNVIVMGTKMSLVLLYLRIWTADSVTPAFRIACWTLIAILASTAAAGAFAIIFQCTPVSYAWLSITGEIQGKCIRIGAFTYTFGALNICYDVIVFFLPVHSLLKLRITWPRKVGVIGAFLVGFWVTICSIVRLQYLVRIDDSQNITWDFQYIGMWSLVEANFSVVCCCMPAMAGLAQRIYAWYWDSELTFSDDPREAMKDLETNTTDSSQHRGSNTGRVTDVEMMAQKAAYHARGDMDDEMGISTGIDHHAVISAIMYRDRPNARNVVNISHIPPNQASRTLLRYRDQHDILHEVEIIDRPQARMSGREIADLEQAQLDNDPLPEAKWQRAEWELCERDTSRAPSPRMQRFPDL</sequence>
<dbReference type="GeneID" id="71986360"/>
<evidence type="ECO:0008006" key="19">
    <source>
        <dbReference type="Google" id="ProtNLM"/>
    </source>
</evidence>
<evidence type="ECO:0000256" key="1">
    <source>
        <dbReference type="ARBA" id="ARBA00004141"/>
    </source>
</evidence>
<dbReference type="PANTHER" id="PTHR33048">
    <property type="entry name" value="PTH11-LIKE INTEGRAL MEMBRANE PROTEIN (AFU_ORTHOLOGUE AFUA_5G11245)"/>
    <property type="match status" value="1"/>
</dbReference>
<dbReference type="InterPro" id="IPR052337">
    <property type="entry name" value="SAT4-like"/>
</dbReference>
<feature type="domain" description="Rhodopsin" evidence="16">
    <location>
        <begin position="109"/>
        <end position="353"/>
    </location>
</feature>
<keyword evidence="10 14" id="KW-0472">Membrane</keyword>
<dbReference type="InterPro" id="IPR008427">
    <property type="entry name" value="Extracellular_membr_CFEM_dom"/>
</dbReference>
<dbReference type="GO" id="GO:0005576">
    <property type="term" value="C:extracellular region"/>
    <property type="evidence" value="ECO:0007669"/>
    <property type="project" value="UniProtKB-SubCell"/>
</dbReference>
<evidence type="ECO:0000256" key="13">
    <source>
        <dbReference type="ARBA" id="ARBA00038359"/>
    </source>
</evidence>
<keyword evidence="12" id="KW-0449">Lipoprotein</keyword>
<evidence type="ECO:0000256" key="9">
    <source>
        <dbReference type="ARBA" id="ARBA00022989"/>
    </source>
</evidence>
<proteinExistence type="inferred from homology"/>
<reference evidence="17" key="2">
    <citation type="journal article" date="2022" name="Microb. Genom.">
        <title>A chromosome-scale genome assembly of the tomato pathogen Cladosporium fulvum reveals a compartmentalized genome architecture and the presence of a dispensable chromosome.</title>
        <authorList>
            <person name="Zaccaron A.Z."/>
            <person name="Chen L.H."/>
            <person name="Samaras A."/>
            <person name="Stergiopoulos I."/>
        </authorList>
    </citation>
    <scope>NUCLEOTIDE SEQUENCE</scope>
    <source>
        <strain evidence="17">Race5_Kim</strain>
    </source>
</reference>
<evidence type="ECO:0000256" key="10">
    <source>
        <dbReference type="ARBA" id="ARBA00023136"/>
    </source>
</evidence>
<keyword evidence="18" id="KW-1185">Reference proteome</keyword>
<evidence type="ECO:0000256" key="14">
    <source>
        <dbReference type="SAM" id="Phobius"/>
    </source>
</evidence>
<keyword evidence="8" id="KW-0732">Signal</keyword>
<feature type="transmembrane region" description="Helical" evidence="14">
    <location>
        <begin position="207"/>
        <end position="229"/>
    </location>
</feature>
<evidence type="ECO:0000256" key="4">
    <source>
        <dbReference type="ARBA" id="ARBA00010031"/>
    </source>
</evidence>
<evidence type="ECO:0000256" key="12">
    <source>
        <dbReference type="ARBA" id="ARBA00023288"/>
    </source>
</evidence>
<keyword evidence="7 14" id="KW-0812">Transmembrane</keyword>
<dbReference type="PANTHER" id="PTHR33048:SF47">
    <property type="entry name" value="INTEGRAL MEMBRANE PROTEIN-RELATED"/>
    <property type="match status" value="1"/>
</dbReference>
<keyword evidence="11" id="KW-1015">Disulfide bond</keyword>
<keyword evidence="5" id="KW-0964">Secreted</keyword>
<dbReference type="Pfam" id="PF20684">
    <property type="entry name" value="Fung_rhodopsin"/>
    <property type="match status" value="1"/>
</dbReference>
<dbReference type="GO" id="GO:0098552">
    <property type="term" value="C:side of membrane"/>
    <property type="evidence" value="ECO:0007669"/>
    <property type="project" value="UniProtKB-KW"/>
</dbReference>
<evidence type="ECO:0000256" key="11">
    <source>
        <dbReference type="ARBA" id="ARBA00023157"/>
    </source>
</evidence>
<comment type="subcellular location">
    <subcellularLocation>
        <location evidence="2">Membrane</location>
        <topology evidence="2">Lipid-anchor</topology>
        <topology evidence="2">GPI-anchor</topology>
    </subcellularLocation>
    <subcellularLocation>
        <location evidence="1">Membrane</location>
        <topology evidence="1">Multi-pass membrane protein</topology>
    </subcellularLocation>
    <subcellularLocation>
        <location evidence="3">Secreted</location>
    </subcellularLocation>
</comment>
<evidence type="ECO:0000259" key="15">
    <source>
        <dbReference type="Pfam" id="PF05730"/>
    </source>
</evidence>
<name>A0A9Q8P8V1_PASFU</name>
<gene>
    <name evidence="17" type="ORF">CLAFUR5_06482</name>
</gene>
<evidence type="ECO:0000313" key="17">
    <source>
        <dbReference type="EMBL" id="UJO17503.1"/>
    </source>
</evidence>
<evidence type="ECO:0000256" key="8">
    <source>
        <dbReference type="ARBA" id="ARBA00022729"/>
    </source>
</evidence>
<dbReference type="Pfam" id="PF05730">
    <property type="entry name" value="CFEM"/>
    <property type="match status" value="1"/>
</dbReference>
<reference evidence="17" key="1">
    <citation type="submission" date="2021-12" db="EMBL/GenBank/DDBJ databases">
        <authorList>
            <person name="Zaccaron A."/>
            <person name="Stergiopoulos I."/>
        </authorList>
    </citation>
    <scope>NUCLEOTIDE SEQUENCE</scope>
    <source>
        <strain evidence="17">Race5_Kim</strain>
    </source>
</reference>
<comment type="similarity">
    <text evidence="13">Belongs to the SAT4 family.</text>
</comment>
<evidence type="ECO:0000256" key="5">
    <source>
        <dbReference type="ARBA" id="ARBA00022525"/>
    </source>
</evidence>
<dbReference type="Proteomes" id="UP000756132">
    <property type="component" value="Chromosome 5"/>
</dbReference>
<dbReference type="OrthoDB" id="3649918at2759"/>
<keyword evidence="6" id="KW-0336">GPI-anchor</keyword>
<feature type="transmembrane region" description="Helical" evidence="14">
    <location>
        <begin position="257"/>
        <end position="279"/>
    </location>
</feature>